<keyword evidence="1" id="KW-1133">Transmembrane helix</keyword>
<accession>K0BC33</accession>
<dbReference type="PATRIC" id="fig|1229909.8.peg.830"/>
<dbReference type="OrthoDB" id="381916at2157"/>
<evidence type="ECO:0000313" key="3">
    <source>
        <dbReference type="EMBL" id="AFS82575.1"/>
    </source>
</evidence>
<feature type="transmembrane region" description="Helical" evidence="1">
    <location>
        <begin position="339"/>
        <end position="366"/>
    </location>
</feature>
<protein>
    <recommendedName>
        <fullName evidence="2">VWA7 Ig-like domain-containing protein</fullName>
    </recommendedName>
</protein>
<evidence type="ECO:0000256" key="1">
    <source>
        <dbReference type="SAM" id="Phobius"/>
    </source>
</evidence>
<dbReference type="KEGG" id="nir:NSED_03845"/>
<keyword evidence="4" id="KW-1185">Reference proteome</keyword>
<evidence type="ECO:0000313" key="4">
    <source>
        <dbReference type="Proteomes" id="UP000006100"/>
    </source>
</evidence>
<organism evidence="3 4">
    <name type="scientific">Candidatus Nitrosopumilus sediminis</name>
    <dbReference type="NCBI Taxonomy" id="1229909"/>
    <lineage>
        <taxon>Archaea</taxon>
        <taxon>Nitrososphaerota</taxon>
        <taxon>Nitrososphaeria</taxon>
        <taxon>Nitrosopumilales</taxon>
        <taxon>Nitrosopumilaceae</taxon>
        <taxon>Nitrosopumilus</taxon>
    </lineage>
</organism>
<dbReference type="HOGENOM" id="CLU_747237_0_0_2"/>
<dbReference type="eggNOG" id="arCOG02470">
    <property type="taxonomic scope" value="Archaea"/>
</dbReference>
<keyword evidence="1" id="KW-0472">Membrane</keyword>
<proteinExistence type="predicted"/>
<dbReference type="AlphaFoldDB" id="K0BC33"/>
<dbReference type="STRING" id="1229909.NSED_03845"/>
<feature type="domain" description="VWA7 Ig-like" evidence="2">
    <location>
        <begin position="41"/>
        <end position="125"/>
    </location>
</feature>
<keyword evidence="1" id="KW-0812">Transmembrane</keyword>
<dbReference type="Pfam" id="PF23619">
    <property type="entry name" value="Ig_VWA7"/>
    <property type="match status" value="1"/>
</dbReference>
<sequence>MTIIGFVLIVGMFAPVHGYIETTQFDLDMSGMHFYEPNLNRPHLVLKPGDSQQITLTITNNDSKQHLINLQMSADDSFHKDRIFDFKPPQLKISPNETRTSILTVSASPDANTGTTIWHTLIAKSNTFGAKALGFYVEVSEQPSRPSPDPVRRGSPGGMFPLETHFDIDEDDAINQVPYNILSPKVPKEYIFQGMYGLEYPEQIIYSKNPVSADTTELEFWDDGGLLISFFENKHFTFDERLGFLDSNQQQIRLNGWNGTASESLLLISSNDQKIFSNSRAIVFLDDTQIRIESQMPLDQILQIAESMIVEKTDVKMKNMDGCPVIHFIGYAWEDCGSVFTWGILGIPLLVIIVVPVIITLISIIWRYRK</sequence>
<dbReference type="EMBL" id="CP003843">
    <property type="protein sequence ID" value="AFS82575.1"/>
    <property type="molecule type" value="Genomic_DNA"/>
</dbReference>
<gene>
    <name evidence="3" type="ORF">NSED_03845</name>
</gene>
<dbReference type="InterPro" id="IPR057615">
    <property type="entry name" value="Ig_VWA7"/>
</dbReference>
<name>K0BC33_9ARCH</name>
<evidence type="ECO:0000259" key="2">
    <source>
        <dbReference type="Pfam" id="PF23619"/>
    </source>
</evidence>
<dbReference type="Proteomes" id="UP000006100">
    <property type="component" value="Chromosome"/>
</dbReference>
<reference evidence="3 4" key="1">
    <citation type="journal article" date="2012" name="J. Bacteriol.">
        <title>Draft Genome Sequence of an Ammonia-Oxidizing Archaeon, "Candidatus Nitrosopumilus sediminis" AR2, from Svalbard in the Arctic Circle.</title>
        <authorList>
            <person name="Park S.J."/>
            <person name="Kim J.G."/>
            <person name="Jung M.Y."/>
            <person name="Kim S.J."/>
            <person name="Cha I.T."/>
            <person name="Ghai R."/>
            <person name="Martin-Cuadrado A.B."/>
            <person name="Rodriguez-Valera F."/>
            <person name="Rhee S.K."/>
        </authorList>
    </citation>
    <scope>NUCLEOTIDE SEQUENCE [LARGE SCALE GENOMIC DNA]</scope>
    <source>
        <strain evidence="3 4">AR2</strain>
    </source>
</reference>